<reference evidence="3" key="1">
    <citation type="journal article" date="2019" name="Int. J. Syst. Evol. Microbiol.">
        <title>The Global Catalogue of Microorganisms (GCM) 10K type strain sequencing project: providing services to taxonomists for standard genome sequencing and annotation.</title>
        <authorList>
            <consortium name="The Broad Institute Genomics Platform"/>
            <consortium name="The Broad Institute Genome Sequencing Center for Infectious Disease"/>
            <person name="Wu L."/>
            <person name="Ma J."/>
        </authorList>
    </citation>
    <scope>NUCLEOTIDE SEQUENCE [LARGE SCALE GENOMIC DNA]</scope>
    <source>
        <strain evidence="3">JCM 19125</strain>
    </source>
</reference>
<accession>A0ABP9FAW0</accession>
<proteinExistence type="predicted"/>
<feature type="compositionally biased region" description="Basic and acidic residues" evidence="1">
    <location>
        <begin position="1"/>
        <end position="10"/>
    </location>
</feature>
<comment type="caution">
    <text evidence="2">The sequence shown here is derived from an EMBL/GenBank/DDBJ whole genome shotgun (WGS) entry which is preliminary data.</text>
</comment>
<evidence type="ECO:0000256" key="1">
    <source>
        <dbReference type="SAM" id="MobiDB-lite"/>
    </source>
</evidence>
<name>A0ABP9FAW0_9ACTN</name>
<dbReference type="Proteomes" id="UP001501521">
    <property type="component" value="Unassembled WGS sequence"/>
</dbReference>
<organism evidence="2 3">
    <name type="scientific">Tessaracoccus lubricantis</name>
    <dbReference type="NCBI Taxonomy" id="545543"/>
    <lineage>
        <taxon>Bacteria</taxon>
        <taxon>Bacillati</taxon>
        <taxon>Actinomycetota</taxon>
        <taxon>Actinomycetes</taxon>
        <taxon>Propionibacteriales</taxon>
        <taxon>Propionibacteriaceae</taxon>
        <taxon>Tessaracoccus</taxon>
    </lineage>
</organism>
<sequence length="188" mass="21658">MTMHFLHEFPEPPQPKRQGQPWTDDEYATLIELCRRDVGIEKVCEALGRKPGAVLNRAKRMLPMDERGVPAERVLSQLRKHLLHDADYDWEAHLAALPPPRPVINHVHPPAQYAGIEGLEDAQLLTIMTCLVHAKPDTAASRLADQCGNHIRSRQLTDDLMDLLTTQASDFVESLRYRYEPWQRPYHW</sequence>
<dbReference type="EMBL" id="BAABLV010000020">
    <property type="protein sequence ID" value="GAA4896712.1"/>
    <property type="molecule type" value="Genomic_DNA"/>
</dbReference>
<keyword evidence="3" id="KW-1185">Reference proteome</keyword>
<evidence type="ECO:0000313" key="3">
    <source>
        <dbReference type="Proteomes" id="UP001501521"/>
    </source>
</evidence>
<protein>
    <submittedName>
        <fullName evidence="2">Uncharacterized protein</fullName>
    </submittedName>
</protein>
<dbReference type="RefSeq" id="WP_345580775.1">
    <property type="nucleotide sequence ID" value="NZ_BAABLV010000020.1"/>
</dbReference>
<feature type="region of interest" description="Disordered" evidence="1">
    <location>
        <begin position="1"/>
        <end position="22"/>
    </location>
</feature>
<gene>
    <name evidence="2" type="ORF">GCM10025789_13170</name>
</gene>
<evidence type="ECO:0000313" key="2">
    <source>
        <dbReference type="EMBL" id="GAA4896712.1"/>
    </source>
</evidence>